<dbReference type="PANTHER" id="PTHR33164">
    <property type="entry name" value="TRANSCRIPTIONAL REGULATOR, MARR FAMILY"/>
    <property type="match status" value="1"/>
</dbReference>
<keyword evidence="3" id="KW-1185">Reference proteome</keyword>
<name>A0ABQ0RW30_9PSEU</name>
<proteinExistence type="predicted"/>
<dbReference type="InterPro" id="IPR039422">
    <property type="entry name" value="MarR/SlyA-like"/>
</dbReference>
<dbReference type="InterPro" id="IPR036390">
    <property type="entry name" value="WH_DNA-bd_sf"/>
</dbReference>
<gene>
    <name evidence="2" type="ORF">PSA01_15780</name>
</gene>
<dbReference type="SUPFAM" id="SSF46785">
    <property type="entry name" value="Winged helix' DNA-binding domain"/>
    <property type="match status" value="1"/>
</dbReference>
<dbReference type="Gene3D" id="1.10.10.10">
    <property type="entry name" value="Winged helix-like DNA-binding domain superfamily/Winged helix DNA-binding domain"/>
    <property type="match status" value="1"/>
</dbReference>
<feature type="domain" description="HTH marR-type" evidence="1">
    <location>
        <begin position="31"/>
        <end position="130"/>
    </location>
</feature>
<dbReference type="InterPro" id="IPR011991">
    <property type="entry name" value="ArsR-like_HTH"/>
</dbReference>
<sequence>MTSKDPTRTPDRLAPMRALVADLEAEIAQVYETRGLHGVRPRYAYPLIRLAHTGPLTIRELAESIGHTHSAVSQTLAGMRREGLVTSEPGPDARTRRIALTERGQALVPFLEAEWRATEAAVADLDDECLPTSIGAMVEAMRAALRRRGMQDRIGDRLGGLRPPPDT</sequence>
<evidence type="ECO:0000313" key="3">
    <source>
        <dbReference type="Proteomes" id="UP000320693"/>
    </source>
</evidence>
<dbReference type="EMBL" id="BJNH01000016">
    <property type="protein sequence ID" value="GEC24549.1"/>
    <property type="molecule type" value="Genomic_DNA"/>
</dbReference>
<dbReference type="CDD" id="cd00090">
    <property type="entry name" value="HTH_ARSR"/>
    <property type="match status" value="1"/>
</dbReference>
<evidence type="ECO:0000313" key="2">
    <source>
        <dbReference type="EMBL" id="GEC24549.1"/>
    </source>
</evidence>
<evidence type="ECO:0000259" key="1">
    <source>
        <dbReference type="SMART" id="SM00347"/>
    </source>
</evidence>
<comment type="caution">
    <text evidence="2">The sequence shown here is derived from an EMBL/GenBank/DDBJ whole genome shotgun (WGS) entry which is preliminary data.</text>
</comment>
<dbReference type="InterPro" id="IPR036388">
    <property type="entry name" value="WH-like_DNA-bd_sf"/>
</dbReference>
<dbReference type="Pfam" id="PF12802">
    <property type="entry name" value="MarR_2"/>
    <property type="match status" value="1"/>
</dbReference>
<organism evidence="2 3">
    <name type="scientific">Pseudonocardia saturnea</name>
    <dbReference type="NCBI Taxonomy" id="33909"/>
    <lineage>
        <taxon>Bacteria</taxon>
        <taxon>Bacillati</taxon>
        <taxon>Actinomycetota</taxon>
        <taxon>Actinomycetes</taxon>
        <taxon>Pseudonocardiales</taxon>
        <taxon>Pseudonocardiaceae</taxon>
        <taxon>Pseudonocardia</taxon>
    </lineage>
</organism>
<protein>
    <recommendedName>
        <fullName evidence="1">HTH marR-type domain-containing protein</fullName>
    </recommendedName>
</protein>
<dbReference type="RefSeq" id="WP_085914324.1">
    <property type="nucleotide sequence ID" value="NZ_BJNH01000016.1"/>
</dbReference>
<reference evidence="2 3" key="1">
    <citation type="submission" date="2019-06" db="EMBL/GenBank/DDBJ databases">
        <title>Whole genome shotgun sequence of Pseudonocardia saturnea NBRC 14499.</title>
        <authorList>
            <person name="Hosoyama A."/>
            <person name="Uohara A."/>
            <person name="Ohji S."/>
            <person name="Ichikawa N."/>
        </authorList>
    </citation>
    <scope>NUCLEOTIDE SEQUENCE [LARGE SCALE GENOMIC DNA]</scope>
    <source>
        <strain evidence="2 3">NBRC 14499</strain>
    </source>
</reference>
<dbReference type="InterPro" id="IPR000835">
    <property type="entry name" value="HTH_MarR-typ"/>
</dbReference>
<dbReference type="SMART" id="SM00347">
    <property type="entry name" value="HTH_MARR"/>
    <property type="match status" value="1"/>
</dbReference>
<dbReference type="Proteomes" id="UP000320693">
    <property type="component" value="Unassembled WGS sequence"/>
</dbReference>
<accession>A0ABQ0RW30</accession>
<dbReference type="PANTHER" id="PTHR33164:SF43">
    <property type="entry name" value="HTH-TYPE TRANSCRIPTIONAL REPRESSOR YETL"/>
    <property type="match status" value="1"/>
</dbReference>